<protein>
    <recommendedName>
        <fullName evidence="3">PiggyBac transposable element-derived protein domain-containing protein</fullName>
    </recommendedName>
</protein>
<keyword evidence="2" id="KW-1185">Reference proteome</keyword>
<dbReference type="EMBL" id="JARK01001354">
    <property type="protein sequence ID" value="EYC21962.1"/>
    <property type="molecule type" value="Genomic_DNA"/>
</dbReference>
<comment type="caution">
    <text evidence="1">The sequence shown here is derived from an EMBL/GenBank/DDBJ whole genome shotgun (WGS) entry which is preliminary data.</text>
</comment>
<name>A0A016V4N1_9BILA</name>
<evidence type="ECO:0000313" key="2">
    <source>
        <dbReference type="Proteomes" id="UP000024635"/>
    </source>
</evidence>
<accession>A0A016V4N1</accession>
<reference evidence="2" key="1">
    <citation type="journal article" date="2015" name="Nat. Genet.">
        <title>The genome and transcriptome of the zoonotic hookworm Ancylostoma ceylanicum identify infection-specific gene families.</title>
        <authorList>
            <person name="Schwarz E.M."/>
            <person name="Hu Y."/>
            <person name="Antoshechkin I."/>
            <person name="Miller M.M."/>
            <person name="Sternberg P.W."/>
            <person name="Aroian R.V."/>
        </authorList>
    </citation>
    <scope>NUCLEOTIDE SEQUENCE</scope>
    <source>
        <strain evidence="2">HY135</strain>
    </source>
</reference>
<sequence>MRPYREPKPTENGEGKNIKEWVTNKALRYRFLLLLSHFVNRFVPFQRTSEWPRYQNPKLSVTREQISCFTKNLPCNDIETTNAYSFMILDEIDVPINNPGPKYPRFNLYLG</sequence>
<evidence type="ECO:0000313" key="1">
    <source>
        <dbReference type="EMBL" id="EYC21962.1"/>
    </source>
</evidence>
<organism evidence="1 2">
    <name type="scientific">Ancylostoma ceylanicum</name>
    <dbReference type="NCBI Taxonomy" id="53326"/>
    <lineage>
        <taxon>Eukaryota</taxon>
        <taxon>Metazoa</taxon>
        <taxon>Ecdysozoa</taxon>
        <taxon>Nematoda</taxon>
        <taxon>Chromadorea</taxon>
        <taxon>Rhabditida</taxon>
        <taxon>Rhabditina</taxon>
        <taxon>Rhabditomorpha</taxon>
        <taxon>Strongyloidea</taxon>
        <taxon>Ancylostomatidae</taxon>
        <taxon>Ancylostomatinae</taxon>
        <taxon>Ancylostoma</taxon>
    </lineage>
</organism>
<proteinExistence type="predicted"/>
<dbReference type="AlphaFoldDB" id="A0A016V4N1"/>
<dbReference type="Proteomes" id="UP000024635">
    <property type="component" value="Unassembled WGS sequence"/>
</dbReference>
<gene>
    <name evidence="1" type="primary">Acey_s0018.g3633</name>
    <name evidence="1" type="ORF">Y032_0018g3633</name>
</gene>
<evidence type="ECO:0008006" key="3">
    <source>
        <dbReference type="Google" id="ProtNLM"/>
    </source>
</evidence>